<dbReference type="Pfam" id="PF07648">
    <property type="entry name" value="Kazal_2"/>
    <property type="match status" value="3"/>
</dbReference>
<dbReference type="OrthoDB" id="126772at2759"/>
<feature type="non-terminal residue" evidence="2">
    <location>
        <position position="279"/>
    </location>
</feature>
<dbReference type="Pfam" id="PF00050">
    <property type="entry name" value="Kazal_1"/>
    <property type="match status" value="2"/>
</dbReference>
<dbReference type="Proteomes" id="UP000838756">
    <property type="component" value="Unassembled WGS sequence"/>
</dbReference>
<reference evidence="2" key="1">
    <citation type="submission" date="2022-03" db="EMBL/GenBank/DDBJ databases">
        <authorList>
            <person name="Lindestad O."/>
        </authorList>
    </citation>
    <scope>NUCLEOTIDE SEQUENCE</scope>
</reference>
<keyword evidence="3" id="KW-1185">Reference proteome</keyword>
<dbReference type="SUPFAM" id="SSF100895">
    <property type="entry name" value="Kazal-type serine protease inhibitors"/>
    <property type="match status" value="5"/>
</dbReference>
<evidence type="ECO:0000259" key="1">
    <source>
        <dbReference type="PROSITE" id="PS51465"/>
    </source>
</evidence>
<dbReference type="SMART" id="SM00280">
    <property type="entry name" value="KAZAL"/>
    <property type="match status" value="5"/>
</dbReference>
<dbReference type="EMBL" id="CAKXAJ010013582">
    <property type="protein sequence ID" value="CAH2215985.1"/>
    <property type="molecule type" value="Genomic_DNA"/>
</dbReference>
<feature type="domain" description="Kazal-like" evidence="1">
    <location>
        <begin position="76"/>
        <end position="121"/>
    </location>
</feature>
<feature type="domain" description="Kazal-like" evidence="1">
    <location>
        <begin position="122"/>
        <end position="167"/>
    </location>
</feature>
<dbReference type="Gene3D" id="3.30.60.30">
    <property type="match status" value="5"/>
</dbReference>
<feature type="domain" description="Kazal-like" evidence="1">
    <location>
        <begin position="172"/>
        <end position="218"/>
    </location>
</feature>
<protein>
    <submittedName>
        <fullName evidence="2">Jg24650 protein</fullName>
    </submittedName>
</protein>
<evidence type="ECO:0000313" key="2">
    <source>
        <dbReference type="EMBL" id="CAH2215985.1"/>
    </source>
</evidence>
<dbReference type="GO" id="GO:0005615">
    <property type="term" value="C:extracellular space"/>
    <property type="evidence" value="ECO:0007669"/>
    <property type="project" value="TreeGrafter"/>
</dbReference>
<dbReference type="InterPro" id="IPR002350">
    <property type="entry name" value="Kazal_dom"/>
</dbReference>
<dbReference type="AlphaFoldDB" id="A0A8S4QSH0"/>
<dbReference type="PANTHER" id="PTHR21131">
    <property type="entry name" value="SERINE-TYPE ENDOPEPTIDASE INHIBITOR"/>
    <property type="match status" value="1"/>
</dbReference>
<dbReference type="CDD" id="cd00104">
    <property type="entry name" value="KAZAL_FS"/>
    <property type="match status" value="4"/>
</dbReference>
<sequence>MCLLACRQETQPGLQLHSHGRCRSARQADDGCLCTLEYDPVCASDGSTYPNRCAMNCNGRNLKILHYGECRSKREVAAERICPCPFNYAPVCGTNGETYPNECTLKCVDNVRVAHAGECRTKRSDCICPLVYAPVCGTDGKTYGNACAMDCDGTGDVKMAYSGPCGVPRQVEDEPPLCFCTYEHDPVCGSNGRTYANMCALECEGDTVQVAYKGDCRAKRESVQIANLPACLCSREAMPICGTDGNTYSNPCLLNCMKEQREDLEIDHTGPCRRKAVKV</sequence>
<proteinExistence type="predicted"/>
<evidence type="ECO:0000313" key="3">
    <source>
        <dbReference type="Proteomes" id="UP000838756"/>
    </source>
</evidence>
<feature type="domain" description="Kazal-like" evidence="1">
    <location>
        <begin position="225"/>
        <end position="274"/>
    </location>
</feature>
<dbReference type="PROSITE" id="PS00282">
    <property type="entry name" value="KAZAL_1"/>
    <property type="match status" value="3"/>
</dbReference>
<organism evidence="2 3">
    <name type="scientific">Pararge aegeria aegeria</name>
    <dbReference type="NCBI Taxonomy" id="348720"/>
    <lineage>
        <taxon>Eukaryota</taxon>
        <taxon>Metazoa</taxon>
        <taxon>Ecdysozoa</taxon>
        <taxon>Arthropoda</taxon>
        <taxon>Hexapoda</taxon>
        <taxon>Insecta</taxon>
        <taxon>Pterygota</taxon>
        <taxon>Neoptera</taxon>
        <taxon>Endopterygota</taxon>
        <taxon>Lepidoptera</taxon>
        <taxon>Glossata</taxon>
        <taxon>Ditrysia</taxon>
        <taxon>Papilionoidea</taxon>
        <taxon>Nymphalidae</taxon>
        <taxon>Satyrinae</taxon>
        <taxon>Satyrini</taxon>
        <taxon>Parargina</taxon>
        <taxon>Pararge</taxon>
    </lineage>
</organism>
<dbReference type="PROSITE" id="PS51465">
    <property type="entry name" value="KAZAL_2"/>
    <property type="match status" value="5"/>
</dbReference>
<dbReference type="InterPro" id="IPR053265">
    <property type="entry name" value="Serpin"/>
</dbReference>
<dbReference type="PANTHER" id="PTHR21131:SF0">
    <property type="entry name" value="GEO10195P1-RELATED"/>
    <property type="match status" value="1"/>
</dbReference>
<feature type="domain" description="Kazal-like" evidence="1">
    <location>
        <begin position="16"/>
        <end position="72"/>
    </location>
</feature>
<dbReference type="InterPro" id="IPR036058">
    <property type="entry name" value="Kazal_dom_sf"/>
</dbReference>
<accession>A0A8S4QSH0</accession>
<gene>
    <name evidence="2" type="primary">jg24650</name>
    <name evidence="2" type="ORF">PAEG_LOCUS4063</name>
</gene>
<name>A0A8S4QSH0_9NEOP</name>
<comment type="caution">
    <text evidence="2">The sequence shown here is derived from an EMBL/GenBank/DDBJ whole genome shotgun (WGS) entry which is preliminary data.</text>
</comment>